<keyword evidence="4" id="KW-1185">Reference proteome</keyword>
<feature type="compositionally biased region" description="Pro residues" evidence="1">
    <location>
        <begin position="455"/>
        <end position="469"/>
    </location>
</feature>
<evidence type="ECO:0000313" key="4">
    <source>
        <dbReference type="Proteomes" id="UP001501231"/>
    </source>
</evidence>
<evidence type="ECO:0000313" key="3">
    <source>
        <dbReference type="EMBL" id="GAA2429140.1"/>
    </source>
</evidence>
<feature type="region of interest" description="Disordered" evidence="1">
    <location>
        <begin position="208"/>
        <end position="267"/>
    </location>
</feature>
<feature type="compositionally biased region" description="Gly residues" evidence="1">
    <location>
        <begin position="292"/>
        <end position="320"/>
    </location>
</feature>
<gene>
    <name evidence="3" type="ORF">GCM10010191_48040</name>
</gene>
<dbReference type="Proteomes" id="UP001501231">
    <property type="component" value="Unassembled WGS sequence"/>
</dbReference>
<dbReference type="Pfam" id="PF01936">
    <property type="entry name" value="NYN"/>
    <property type="match status" value="1"/>
</dbReference>
<reference evidence="3 4" key="1">
    <citation type="journal article" date="2019" name="Int. J. Syst. Evol. Microbiol.">
        <title>The Global Catalogue of Microorganisms (GCM) 10K type strain sequencing project: providing services to taxonomists for standard genome sequencing and annotation.</title>
        <authorList>
            <consortium name="The Broad Institute Genomics Platform"/>
            <consortium name="The Broad Institute Genome Sequencing Center for Infectious Disease"/>
            <person name="Wu L."/>
            <person name="Ma J."/>
        </authorList>
    </citation>
    <scope>NUCLEOTIDE SEQUENCE [LARGE SCALE GENOMIC DNA]</scope>
    <source>
        <strain evidence="3 4">JCM 3325</strain>
    </source>
</reference>
<accession>A0ABN3JGI0</accession>
<feature type="region of interest" description="Disordered" evidence="1">
    <location>
        <begin position="292"/>
        <end position="486"/>
    </location>
</feature>
<name>A0ABN3JGI0_9ACTN</name>
<dbReference type="Gene3D" id="3.40.50.1010">
    <property type="entry name" value="5'-nuclease"/>
    <property type="match status" value="1"/>
</dbReference>
<proteinExistence type="predicted"/>
<feature type="compositionally biased region" description="Low complexity" evidence="1">
    <location>
        <begin position="334"/>
        <end position="358"/>
    </location>
</feature>
<sequence length="570" mass="57002">MDRCALFVDAGYLLADGAMAVHGTRHRETVSWDFGGLLQLLGNLARERTGLPLLRCYWYEATVEGRRGPEHEALADLPGVKLRLGRIRPGRREGVDSEIHRDLMTLARNGALADAVVVSGDEDISQIVLDAQDFGVRVTILHVATDGNWTISRSLRQECDDLIEIGPGHLRPYVSVLAGESPAIAAPTGSGTGAGAIGALGAGSVPTAAPLSNGHGSGSSIGPLHGTGSHNSPPPSTPLTGPLSPAEQPAPSGTGSGPGLGSGLGSGSAYGSAYGSDTGSGYGLSAGSGSGYDTGSNPGFGTGTGDSRGGYGLGTTGSGYGSPSNPGLGPGATNSDLGHSGLNGSNSGLDTGANPLPGTGLGMGTGANPLPGTVPGTGTGANPLPGAGNGIGSNGSGASQLPPLSSSPLHAAPTSSPSTTGPLSGPSTTGPLSGPSVTGPATAAPPPQTGSGPQYLPPTPPQQQPPVRPSGPYTGPQQVSPIPAVQQNSPTLADAVKAAHQEGQDFGESVARDAPALWLEAVLARKPRMPSDLEARLLQGSSLPIDFLLHDEVRHALRRGFWDALERSRR</sequence>
<feature type="domain" description="NYN" evidence="2">
    <location>
        <begin position="53"/>
        <end position="165"/>
    </location>
</feature>
<protein>
    <recommendedName>
        <fullName evidence="2">NYN domain-containing protein</fullName>
    </recommendedName>
</protein>
<dbReference type="InterPro" id="IPR021139">
    <property type="entry name" value="NYN"/>
</dbReference>
<feature type="compositionally biased region" description="Low complexity" evidence="1">
    <location>
        <begin position="396"/>
        <end position="442"/>
    </location>
</feature>
<feature type="compositionally biased region" description="Polar residues" evidence="1">
    <location>
        <begin position="475"/>
        <end position="486"/>
    </location>
</feature>
<evidence type="ECO:0000259" key="2">
    <source>
        <dbReference type="Pfam" id="PF01936"/>
    </source>
</evidence>
<evidence type="ECO:0000256" key="1">
    <source>
        <dbReference type="SAM" id="MobiDB-lite"/>
    </source>
</evidence>
<dbReference type="EMBL" id="BAAARW010000019">
    <property type="protein sequence ID" value="GAA2429140.1"/>
    <property type="molecule type" value="Genomic_DNA"/>
</dbReference>
<organism evidence="3 4">
    <name type="scientific">Actinomadura vinacea</name>
    <dbReference type="NCBI Taxonomy" id="115336"/>
    <lineage>
        <taxon>Bacteria</taxon>
        <taxon>Bacillati</taxon>
        <taxon>Actinomycetota</taxon>
        <taxon>Actinomycetes</taxon>
        <taxon>Streptosporangiales</taxon>
        <taxon>Thermomonosporaceae</taxon>
        <taxon>Actinomadura</taxon>
    </lineage>
</organism>
<dbReference type="RefSeq" id="WP_344591766.1">
    <property type="nucleotide sequence ID" value="NZ_BAAARW010000019.1"/>
</dbReference>
<feature type="compositionally biased region" description="Low complexity" evidence="1">
    <location>
        <begin position="238"/>
        <end position="253"/>
    </location>
</feature>
<feature type="compositionally biased region" description="Gly residues" evidence="1">
    <location>
        <begin position="254"/>
        <end position="267"/>
    </location>
</feature>
<comment type="caution">
    <text evidence="3">The sequence shown here is derived from an EMBL/GenBank/DDBJ whole genome shotgun (WGS) entry which is preliminary data.</text>
</comment>